<name>A0A0S6UEH0_NEOTH</name>
<organism evidence="1">
    <name type="scientific">Moorella thermoacetica Y72</name>
    <dbReference type="NCBI Taxonomy" id="1325331"/>
    <lineage>
        <taxon>Bacteria</taxon>
        <taxon>Bacillati</taxon>
        <taxon>Bacillota</taxon>
        <taxon>Clostridia</taxon>
        <taxon>Neomoorellales</taxon>
        <taxon>Neomoorellaceae</taxon>
        <taxon>Neomoorella</taxon>
    </lineage>
</organism>
<accession>A0A0S6UEH0</accession>
<protein>
    <submittedName>
        <fullName evidence="1">Uncharacterized protein</fullName>
    </submittedName>
</protein>
<reference evidence="1" key="1">
    <citation type="journal article" date="2014" name="Gene">
        <title>Genome-guided analysis of transformation efficiency and carbon dioxide assimilation by Moorella thermoacetica Y72.</title>
        <authorList>
            <person name="Tsukahara K."/>
            <person name="Kita A."/>
            <person name="Nakashimada Y."/>
            <person name="Hoshino T."/>
            <person name="Murakami K."/>
        </authorList>
    </citation>
    <scope>NUCLEOTIDE SEQUENCE [LARGE SCALE GENOMIC DNA]</scope>
    <source>
        <strain evidence="1">Y72</strain>
    </source>
</reference>
<dbReference type="Proteomes" id="UP000063718">
    <property type="component" value="Unassembled WGS sequence"/>
</dbReference>
<dbReference type="AlphaFoldDB" id="A0A0S6UEH0"/>
<gene>
    <name evidence="1" type="ORF">MTY_2530</name>
</gene>
<sequence length="38" mass="4397">MARNRLPVEQKTVILRTLVVLPVQRQAMGRVVQINRVN</sequence>
<dbReference type="EMBL" id="DF238840">
    <property type="protein sequence ID" value="GAF27189.1"/>
    <property type="molecule type" value="Genomic_DNA"/>
</dbReference>
<proteinExistence type="predicted"/>
<evidence type="ECO:0000313" key="1">
    <source>
        <dbReference type="EMBL" id="GAF27189.1"/>
    </source>
</evidence>